<evidence type="ECO:0000256" key="2">
    <source>
        <dbReference type="ARBA" id="ARBA00022722"/>
    </source>
</evidence>
<evidence type="ECO:0000256" key="7">
    <source>
        <dbReference type="NCBIfam" id="TIGR00188"/>
    </source>
</evidence>
<keyword evidence="2 6" id="KW-0540">Nuclease</keyword>
<comment type="similarity">
    <text evidence="6">Belongs to the RnpA family.</text>
</comment>
<dbReference type="RefSeq" id="WP_194555469.1">
    <property type="nucleotide sequence ID" value="NZ_JADKMY010000001.1"/>
</dbReference>
<evidence type="ECO:0000256" key="4">
    <source>
        <dbReference type="ARBA" id="ARBA00022801"/>
    </source>
</evidence>
<dbReference type="PANTHER" id="PTHR33992:SF1">
    <property type="entry name" value="RIBONUCLEASE P PROTEIN COMPONENT"/>
    <property type="match status" value="1"/>
</dbReference>
<dbReference type="InterPro" id="IPR000100">
    <property type="entry name" value="RNase_P"/>
</dbReference>
<sequence>MLAASHRLRSSDAFARTIKYGRKKGSRTVVVYVSDPSLPQDLRRVKNPRVDSWGGPKMGVVVSKGVGNSVVRHNTARKIRAAMNSVFAAPGGVEIKEEQEIVIRALPHIADATTEEVEKDVRSCLRRIAKLSSTK</sequence>
<dbReference type="NCBIfam" id="TIGR00188">
    <property type="entry name" value="rnpA"/>
    <property type="match status" value="1"/>
</dbReference>
<dbReference type="EMBL" id="JADKMY010000001">
    <property type="protein sequence ID" value="MBF4552562.1"/>
    <property type="molecule type" value="Genomic_DNA"/>
</dbReference>
<dbReference type="InterPro" id="IPR014721">
    <property type="entry name" value="Ribsml_uS5_D2-typ_fold_subgr"/>
</dbReference>
<dbReference type="HAMAP" id="MF_00227">
    <property type="entry name" value="RNase_P"/>
    <property type="match status" value="1"/>
</dbReference>
<dbReference type="Gene3D" id="3.30.230.10">
    <property type="match status" value="1"/>
</dbReference>
<accession>A0ABR9ZGN5</accession>
<evidence type="ECO:0000256" key="5">
    <source>
        <dbReference type="ARBA" id="ARBA00022884"/>
    </source>
</evidence>
<keyword evidence="1 6" id="KW-0819">tRNA processing</keyword>
<dbReference type="Proteomes" id="UP000635902">
    <property type="component" value="Unassembled WGS sequence"/>
</dbReference>
<dbReference type="EC" id="3.1.26.5" evidence="6 7"/>
<dbReference type="InterPro" id="IPR020568">
    <property type="entry name" value="Ribosomal_Su5_D2-typ_SF"/>
</dbReference>
<dbReference type="GO" id="GO:0004526">
    <property type="term" value="F:ribonuclease P activity"/>
    <property type="evidence" value="ECO:0007669"/>
    <property type="project" value="UniProtKB-EC"/>
</dbReference>
<comment type="catalytic activity">
    <reaction evidence="6">
        <text>Endonucleolytic cleavage of RNA, removing 5'-extranucleotides from tRNA precursor.</text>
        <dbReference type="EC" id="3.1.26.5"/>
    </reaction>
</comment>
<evidence type="ECO:0000313" key="9">
    <source>
        <dbReference type="Proteomes" id="UP000635902"/>
    </source>
</evidence>
<dbReference type="PANTHER" id="PTHR33992">
    <property type="entry name" value="RIBONUCLEASE P PROTEIN COMPONENT"/>
    <property type="match status" value="1"/>
</dbReference>
<name>A0ABR9ZGN5_9CORY</name>
<comment type="caution">
    <text evidence="8">The sequence shown here is derived from an EMBL/GenBank/DDBJ whole genome shotgun (WGS) entry which is preliminary data.</text>
</comment>
<dbReference type="SUPFAM" id="SSF54211">
    <property type="entry name" value="Ribosomal protein S5 domain 2-like"/>
    <property type="match status" value="1"/>
</dbReference>
<evidence type="ECO:0000256" key="6">
    <source>
        <dbReference type="HAMAP-Rule" id="MF_00227"/>
    </source>
</evidence>
<proteinExistence type="inferred from homology"/>
<dbReference type="Pfam" id="PF00825">
    <property type="entry name" value="Ribonuclease_P"/>
    <property type="match status" value="1"/>
</dbReference>
<protein>
    <recommendedName>
        <fullName evidence="6 7">Ribonuclease P protein component</fullName>
        <shortName evidence="6">RNase P protein</shortName>
        <shortName evidence="6">RNaseP protein</shortName>
        <ecNumber evidence="6 7">3.1.26.5</ecNumber>
    </recommendedName>
    <alternativeName>
        <fullName evidence="6">Protein C5</fullName>
    </alternativeName>
</protein>
<comment type="subunit">
    <text evidence="6">Consists of a catalytic RNA component (M1 or rnpB) and a protein subunit.</text>
</comment>
<keyword evidence="5 6" id="KW-0694">RNA-binding</keyword>
<reference evidence="8 9" key="1">
    <citation type="submission" date="2020-10" db="EMBL/GenBank/DDBJ databases">
        <title>Novel species in genus Corynebacterium.</title>
        <authorList>
            <person name="Zhang G."/>
        </authorList>
    </citation>
    <scope>NUCLEOTIDE SEQUENCE [LARGE SCALE GENOMIC DNA]</scope>
    <source>
        <strain evidence="8 9">DSM 45110</strain>
    </source>
</reference>
<evidence type="ECO:0000313" key="8">
    <source>
        <dbReference type="EMBL" id="MBF4552562.1"/>
    </source>
</evidence>
<evidence type="ECO:0000256" key="3">
    <source>
        <dbReference type="ARBA" id="ARBA00022759"/>
    </source>
</evidence>
<keyword evidence="3 6" id="KW-0255">Endonuclease</keyword>
<keyword evidence="4 6" id="KW-0378">Hydrolase</keyword>
<keyword evidence="9" id="KW-1185">Reference proteome</keyword>
<comment type="function">
    <text evidence="6">RNaseP catalyzes the removal of the 5'-leader sequence from pre-tRNA to produce the mature 5'-terminus. It can also cleave other RNA substrates such as 4.5S RNA. The protein component plays an auxiliary but essential role in vivo by binding to the 5'-leader sequence and broadening the substrate specificity of the ribozyme.</text>
</comment>
<organism evidence="8 9">
    <name type="scientific">Corynebacterium suicordis DSM 45110</name>
    <dbReference type="NCBI Taxonomy" id="1121369"/>
    <lineage>
        <taxon>Bacteria</taxon>
        <taxon>Bacillati</taxon>
        <taxon>Actinomycetota</taxon>
        <taxon>Actinomycetes</taxon>
        <taxon>Mycobacteriales</taxon>
        <taxon>Corynebacteriaceae</taxon>
        <taxon>Corynebacterium</taxon>
    </lineage>
</organism>
<evidence type="ECO:0000256" key="1">
    <source>
        <dbReference type="ARBA" id="ARBA00022694"/>
    </source>
</evidence>
<gene>
    <name evidence="6 8" type="primary">rnpA</name>
    <name evidence="8" type="ORF">IRY30_00490</name>
</gene>